<keyword evidence="1" id="KW-1133">Transmembrane helix</keyword>
<protein>
    <submittedName>
        <fullName evidence="2">Uncharacterized protein</fullName>
    </submittedName>
</protein>
<dbReference type="AlphaFoldDB" id="A0A072NUE1"/>
<keyword evidence="1" id="KW-0812">Transmembrane</keyword>
<name>A0A072NUE1_SCHAZ</name>
<feature type="transmembrane region" description="Helical" evidence="1">
    <location>
        <begin position="6"/>
        <end position="39"/>
    </location>
</feature>
<accession>A0A072NUE1</accession>
<organism evidence="2 3">
    <name type="scientific">Schinkia azotoformans MEV2011</name>
    <dbReference type="NCBI Taxonomy" id="1348973"/>
    <lineage>
        <taxon>Bacteria</taxon>
        <taxon>Bacillati</taxon>
        <taxon>Bacillota</taxon>
        <taxon>Bacilli</taxon>
        <taxon>Bacillales</taxon>
        <taxon>Bacillaceae</taxon>
        <taxon>Calidifontibacillus/Schinkia group</taxon>
        <taxon>Schinkia</taxon>
    </lineage>
</organism>
<evidence type="ECO:0000313" key="2">
    <source>
        <dbReference type="EMBL" id="KEF36870.1"/>
    </source>
</evidence>
<keyword evidence="1" id="KW-0472">Membrane</keyword>
<sequence>MKEKTIINILGALSIILAVVFQHFSAYIISIIIIISISIYNIIKKPTTLKIIFYIFLYSSFFLLIYFHFVS</sequence>
<dbReference type="EMBL" id="JJRY01000021">
    <property type="protein sequence ID" value="KEF36870.1"/>
    <property type="molecule type" value="Genomic_DNA"/>
</dbReference>
<evidence type="ECO:0000313" key="3">
    <source>
        <dbReference type="Proteomes" id="UP000027936"/>
    </source>
</evidence>
<feature type="transmembrane region" description="Helical" evidence="1">
    <location>
        <begin position="51"/>
        <end position="69"/>
    </location>
</feature>
<reference evidence="2 3" key="1">
    <citation type="submission" date="2014-04" db="EMBL/GenBank/DDBJ databases">
        <title>Draft genome sequence of Bacillus azotoformans MEV2011, a (co-) denitrifying strain unable to grow in the presence of oxygen.</title>
        <authorList>
            <person name="Nielsen M."/>
            <person name="Schreiber L."/>
            <person name="Finster K."/>
            <person name="Schramm A."/>
        </authorList>
    </citation>
    <scope>NUCLEOTIDE SEQUENCE [LARGE SCALE GENOMIC DNA]</scope>
    <source>
        <strain evidence="2 3">MEV2011</strain>
    </source>
</reference>
<comment type="caution">
    <text evidence="2">The sequence shown here is derived from an EMBL/GenBank/DDBJ whole genome shotgun (WGS) entry which is preliminary data.</text>
</comment>
<dbReference type="Proteomes" id="UP000027936">
    <property type="component" value="Unassembled WGS sequence"/>
</dbReference>
<gene>
    <name evidence="2" type="ORF">M670_03952</name>
</gene>
<evidence type="ECO:0000256" key="1">
    <source>
        <dbReference type="SAM" id="Phobius"/>
    </source>
</evidence>
<proteinExistence type="predicted"/>